<reference evidence="5" key="2">
    <citation type="submission" date="2023-06" db="EMBL/GenBank/DDBJ databases">
        <authorList>
            <person name="Ma L."/>
            <person name="Liu K.-W."/>
            <person name="Li Z."/>
            <person name="Hsiao Y.-Y."/>
            <person name="Qi Y."/>
            <person name="Fu T."/>
            <person name="Tang G."/>
            <person name="Zhang D."/>
            <person name="Sun W.-H."/>
            <person name="Liu D.-K."/>
            <person name="Li Y."/>
            <person name="Chen G.-Z."/>
            <person name="Liu X.-D."/>
            <person name="Liao X.-Y."/>
            <person name="Jiang Y.-T."/>
            <person name="Yu X."/>
            <person name="Hao Y."/>
            <person name="Huang J."/>
            <person name="Zhao X.-W."/>
            <person name="Ke S."/>
            <person name="Chen Y.-Y."/>
            <person name="Wu W.-L."/>
            <person name="Hsu J.-L."/>
            <person name="Lin Y.-F."/>
            <person name="Huang M.-D."/>
            <person name="Li C.-Y."/>
            <person name="Huang L."/>
            <person name="Wang Z.-W."/>
            <person name="Zhao X."/>
            <person name="Zhong W.-Y."/>
            <person name="Peng D.-H."/>
            <person name="Ahmad S."/>
            <person name="Lan S."/>
            <person name="Zhang J.-S."/>
            <person name="Tsai W.-C."/>
            <person name="Van De Peer Y."/>
            <person name="Liu Z.-J."/>
        </authorList>
    </citation>
    <scope>NUCLEOTIDE SEQUENCE</scope>
    <source>
        <strain evidence="5">CP</strain>
        <tissue evidence="5">Leaves</tissue>
    </source>
</reference>
<reference evidence="5" key="1">
    <citation type="journal article" date="2023" name="Nat. Commun.">
        <title>Diploid and tetraploid genomes of Acorus and the evolution of monocots.</title>
        <authorList>
            <person name="Ma L."/>
            <person name="Liu K.W."/>
            <person name="Li Z."/>
            <person name="Hsiao Y.Y."/>
            <person name="Qi Y."/>
            <person name="Fu T."/>
            <person name="Tang G.D."/>
            <person name="Zhang D."/>
            <person name="Sun W.H."/>
            <person name="Liu D.K."/>
            <person name="Li Y."/>
            <person name="Chen G.Z."/>
            <person name="Liu X.D."/>
            <person name="Liao X.Y."/>
            <person name="Jiang Y.T."/>
            <person name="Yu X."/>
            <person name="Hao Y."/>
            <person name="Huang J."/>
            <person name="Zhao X.W."/>
            <person name="Ke S."/>
            <person name="Chen Y.Y."/>
            <person name="Wu W.L."/>
            <person name="Hsu J.L."/>
            <person name="Lin Y.F."/>
            <person name="Huang M.D."/>
            <person name="Li C.Y."/>
            <person name="Huang L."/>
            <person name="Wang Z.W."/>
            <person name="Zhao X."/>
            <person name="Zhong W.Y."/>
            <person name="Peng D.H."/>
            <person name="Ahmad S."/>
            <person name="Lan S."/>
            <person name="Zhang J.S."/>
            <person name="Tsai W.C."/>
            <person name="Van de Peer Y."/>
            <person name="Liu Z.J."/>
        </authorList>
    </citation>
    <scope>NUCLEOTIDE SEQUENCE</scope>
    <source>
        <strain evidence="5">CP</strain>
    </source>
</reference>
<dbReference type="PANTHER" id="PTHR22792:SF132">
    <property type="entry name" value="LA-RELATED PROTEIN 1"/>
    <property type="match status" value="1"/>
</dbReference>
<evidence type="ECO:0000313" key="6">
    <source>
        <dbReference type="Proteomes" id="UP001180020"/>
    </source>
</evidence>
<dbReference type="GO" id="GO:0003723">
    <property type="term" value="F:RNA binding"/>
    <property type="evidence" value="ECO:0007669"/>
    <property type="project" value="UniProtKB-UniRule"/>
</dbReference>
<comment type="caution">
    <text evidence="5">The sequence shown here is derived from an EMBL/GenBank/DDBJ whole genome shotgun (WGS) entry which is preliminary data.</text>
</comment>
<accession>A0AAV9F8F5</accession>
<dbReference type="CDD" id="cd07323">
    <property type="entry name" value="LAM"/>
    <property type="match status" value="1"/>
</dbReference>
<dbReference type="PANTHER" id="PTHR22792">
    <property type="entry name" value="LUPUS LA PROTEIN-RELATED"/>
    <property type="match status" value="1"/>
</dbReference>
<feature type="compositionally biased region" description="Gly residues" evidence="3">
    <location>
        <begin position="189"/>
        <end position="199"/>
    </location>
</feature>
<name>A0AAV9F8F5_ACOCL</name>
<feature type="compositionally biased region" description="Pro residues" evidence="3">
    <location>
        <begin position="47"/>
        <end position="65"/>
    </location>
</feature>
<feature type="compositionally biased region" description="Polar residues" evidence="3">
    <location>
        <begin position="161"/>
        <end position="175"/>
    </location>
</feature>
<evidence type="ECO:0000259" key="4">
    <source>
        <dbReference type="PROSITE" id="PS50961"/>
    </source>
</evidence>
<dbReference type="EMBL" id="JAUJYO010000003">
    <property type="protein sequence ID" value="KAK1321751.1"/>
    <property type="molecule type" value="Genomic_DNA"/>
</dbReference>
<sequence>MAATAGDSAANSPRFRRSNVRNPPAWAQTVRGGVPEADPASRSPSSSPSPPPPSAVAPAAPPPPLTEIQPPEPADRVAPDATSPLPPSDPDGNGVKGNKRVWAKPSVEGTVEAVPPVMDTSSWPELSQAAAKASPKPSPEPSLNVLPDGSAPLSPGPVPASSPQRANSSNNTSPHLNHPAPGRQRSLRRGGGYANGSGPGPVLPIPSPLAETSQGGPERSPSSAVAPEASPREHPNRGNNWGEHGSRQTHAGGGDTHHNSYRRGNNGHNYGNRRDHDRDWNSNNRNFNGRDFHMQHPRNVHRPFVRPVVPPPGPPPPPVVSATFMGHPSIRPPPLPFMGMNEMGPVPSYYYFDQRLSYVPPGPTFFSPPVDYELIAKLTKQIDYYFSDENLFKDTYLKKHMNQEGWVPISLIAGFNRVVKGPMRIKCHARHFPNLRARTLARVRSHMKHLILNGGRAPQRRHWAQEVKQLTTDNQIIFSALLASAVVEVQGDMIRRRYDWKKWLLDPEGYSGSLVAQVQRVGLDGGNGAHIGRSSSGELSQ</sequence>
<dbReference type="AlphaFoldDB" id="A0AAV9F8F5"/>
<evidence type="ECO:0000256" key="3">
    <source>
        <dbReference type="SAM" id="MobiDB-lite"/>
    </source>
</evidence>
<dbReference type="PROSITE" id="PS50961">
    <property type="entry name" value="HTH_LA"/>
    <property type="match status" value="1"/>
</dbReference>
<evidence type="ECO:0000313" key="5">
    <source>
        <dbReference type="EMBL" id="KAK1321751.1"/>
    </source>
</evidence>
<feature type="compositionally biased region" description="Low complexity" evidence="3">
    <location>
        <begin position="217"/>
        <end position="229"/>
    </location>
</feature>
<organism evidence="5 6">
    <name type="scientific">Acorus calamus</name>
    <name type="common">Sweet flag</name>
    <dbReference type="NCBI Taxonomy" id="4465"/>
    <lineage>
        <taxon>Eukaryota</taxon>
        <taxon>Viridiplantae</taxon>
        <taxon>Streptophyta</taxon>
        <taxon>Embryophyta</taxon>
        <taxon>Tracheophyta</taxon>
        <taxon>Spermatophyta</taxon>
        <taxon>Magnoliopsida</taxon>
        <taxon>Liliopsida</taxon>
        <taxon>Acoraceae</taxon>
        <taxon>Acorus</taxon>
    </lineage>
</organism>
<dbReference type="Pfam" id="PF05383">
    <property type="entry name" value="La"/>
    <property type="match status" value="1"/>
</dbReference>
<keyword evidence="1 2" id="KW-0694">RNA-binding</keyword>
<protein>
    <recommendedName>
        <fullName evidence="4">HTH La-type RNA-binding domain-containing protein</fullName>
    </recommendedName>
</protein>
<feature type="region of interest" description="Disordered" evidence="3">
    <location>
        <begin position="1"/>
        <end position="295"/>
    </location>
</feature>
<evidence type="ECO:0000256" key="2">
    <source>
        <dbReference type="PROSITE-ProRule" id="PRU00332"/>
    </source>
</evidence>
<dbReference type="SUPFAM" id="SSF46785">
    <property type="entry name" value="Winged helix' DNA-binding domain"/>
    <property type="match status" value="1"/>
</dbReference>
<dbReference type="InterPro" id="IPR036388">
    <property type="entry name" value="WH-like_DNA-bd_sf"/>
</dbReference>
<dbReference type="InterPro" id="IPR036390">
    <property type="entry name" value="WH_DNA-bd_sf"/>
</dbReference>
<evidence type="ECO:0000256" key="1">
    <source>
        <dbReference type="ARBA" id="ARBA00022884"/>
    </source>
</evidence>
<gene>
    <name evidence="5" type="ORF">QJS10_CPA03g02299</name>
</gene>
<dbReference type="InterPro" id="IPR045180">
    <property type="entry name" value="La_dom_prot"/>
</dbReference>
<dbReference type="Gene3D" id="1.10.10.10">
    <property type="entry name" value="Winged helix-like DNA-binding domain superfamily/Winged helix DNA-binding domain"/>
    <property type="match status" value="1"/>
</dbReference>
<dbReference type="Proteomes" id="UP001180020">
    <property type="component" value="Unassembled WGS sequence"/>
</dbReference>
<dbReference type="InterPro" id="IPR006630">
    <property type="entry name" value="La_HTH"/>
</dbReference>
<keyword evidence="6" id="KW-1185">Reference proteome</keyword>
<feature type="compositionally biased region" description="Low complexity" evidence="3">
    <location>
        <begin position="35"/>
        <end position="46"/>
    </location>
</feature>
<dbReference type="SMART" id="SM00715">
    <property type="entry name" value="LA"/>
    <property type="match status" value="1"/>
</dbReference>
<proteinExistence type="predicted"/>
<dbReference type="GO" id="GO:0005737">
    <property type="term" value="C:cytoplasm"/>
    <property type="evidence" value="ECO:0007669"/>
    <property type="project" value="UniProtKB-ARBA"/>
</dbReference>
<feature type="domain" description="HTH La-type RNA-binding" evidence="4">
    <location>
        <begin position="368"/>
        <end position="506"/>
    </location>
</feature>